<sequence length="81" mass="8758">MPVCANVPRPCAVSVPDARASNSTTPSTVSTAARRQCRRARPNKSRPSIGPSAADREPPGTQKPPRPGPKNRTHRPEIRRP</sequence>
<evidence type="ECO:0000313" key="1">
    <source>
        <dbReference type="EMBL" id="KAL3958341.1"/>
    </source>
</evidence>
<reference evidence="1" key="1">
    <citation type="submission" date="2024-12" db="EMBL/GenBank/DDBJ databases">
        <title>Comparative genomics and development of molecular markers within Purpureocillium lilacinum and among Purpureocillium species.</title>
        <authorList>
            <person name="Yeh Z.-Y."/>
            <person name="Ni N.-T."/>
            <person name="Lo P.-H."/>
            <person name="Mushyakhwo K."/>
            <person name="Lin C.-F."/>
            <person name="Nai Y.-S."/>
        </authorList>
    </citation>
    <scope>NUCLEOTIDE SEQUENCE</scope>
    <source>
        <strain evidence="1">NCHU-NPUST-175</strain>
    </source>
</reference>
<keyword evidence="2" id="KW-1185">Reference proteome</keyword>
<evidence type="ECO:0000313" key="2">
    <source>
        <dbReference type="Proteomes" id="UP001638806"/>
    </source>
</evidence>
<name>A0ACC4DQ11_PURLI</name>
<protein>
    <submittedName>
        <fullName evidence="1">Uncharacterized protein</fullName>
    </submittedName>
</protein>
<proteinExistence type="predicted"/>
<accession>A0ACC4DQ11</accession>
<comment type="caution">
    <text evidence="1">The sequence shown here is derived from an EMBL/GenBank/DDBJ whole genome shotgun (WGS) entry which is preliminary data.</text>
</comment>
<organism evidence="1 2">
    <name type="scientific">Purpureocillium lilacinum</name>
    <name type="common">Paecilomyces lilacinus</name>
    <dbReference type="NCBI Taxonomy" id="33203"/>
    <lineage>
        <taxon>Eukaryota</taxon>
        <taxon>Fungi</taxon>
        <taxon>Dikarya</taxon>
        <taxon>Ascomycota</taxon>
        <taxon>Pezizomycotina</taxon>
        <taxon>Sordariomycetes</taxon>
        <taxon>Hypocreomycetidae</taxon>
        <taxon>Hypocreales</taxon>
        <taxon>Ophiocordycipitaceae</taxon>
        <taxon>Purpureocillium</taxon>
    </lineage>
</organism>
<dbReference type="Proteomes" id="UP001638806">
    <property type="component" value="Unassembled WGS sequence"/>
</dbReference>
<dbReference type="EMBL" id="JBGNUJ010000006">
    <property type="protein sequence ID" value="KAL3958341.1"/>
    <property type="molecule type" value="Genomic_DNA"/>
</dbReference>
<gene>
    <name evidence="1" type="ORF">ACCO45_006503</name>
</gene>